<keyword evidence="4" id="KW-1133">Transmembrane helix</keyword>
<evidence type="ECO:0000313" key="11">
    <source>
        <dbReference type="Proteomes" id="UP000644441"/>
    </source>
</evidence>
<keyword evidence="2" id="KW-1003">Cell membrane</keyword>
<dbReference type="Pfam" id="PF09976">
    <property type="entry name" value="TPR_21"/>
    <property type="match status" value="1"/>
</dbReference>
<comment type="caution">
    <text evidence="10">The sequence shown here is derived from an EMBL/GenBank/DDBJ whole genome shotgun (WGS) entry which is preliminary data.</text>
</comment>
<evidence type="ECO:0000256" key="1">
    <source>
        <dbReference type="ARBA" id="ARBA00004401"/>
    </source>
</evidence>
<dbReference type="InterPro" id="IPR018704">
    <property type="entry name" value="SecYEG/CpoB_TPR"/>
</dbReference>
<accession>A0ABS0AHK3</accession>
<keyword evidence="6" id="KW-0143">Chaperone</keyword>
<evidence type="ECO:0000256" key="6">
    <source>
        <dbReference type="ARBA" id="ARBA00023186"/>
    </source>
</evidence>
<comment type="similarity">
    <text evidence="7">Belongs to the YfgM family.</text>
</comment>
<comment type="subcellular location">
    <subcellularLocation>
        <location evidence="1">Cell membrane</location>
        <topology evidence="1">Single-pass type II membrane protein</topology>
    </subcellularLocation>
</comment>
<evidence type="ECO:0000256" key="3">
    <source>
        <dbReference type="ARBA" id="ARBA00022692"/>
    </source>
</evidence>
<dbReference type="PANTHER" id="PTHR38035">
    <property type="entry name" value="UPF0070 PROTEIN YFGM"/>
    <property type="match status" value="1"/>
</dbReference>
<dbReference type="PANTHER" id="PTHR38035:SF1">
    <property type="entry name" value="ANCILLARY SECYEG TRANSLOCON SUBUNIT"/>
    <property type="match status" value="1"/>
</dbReference>
<sequence>MADYIRDEEEQAERLKEWWQKNGTATIVVIVLAIGSMIGWRQWQEHSSGQAAEASKVYESLVAGLGQGGDADQVRSAADTLLEDFESTAYADYARLALAKLAADEGNLNGAAEQLKAVAEDAASKELEYTARVRLARVQIEQGDLDAAEQQISRTFPEAWEAQALELKGDIAGAREKWDAARDAYTGALEALDNGAAKDRVQMKLDDMKSL</sequence>
<evidence type="ECO:0000256" key="8">
    <source>
        <dbReference type="ARBA" id="ARBA00024235"/>
    </source>
</evidence>
<evidence type="ECO:0000256" key="5">
    <source>
        <dbReference type="ARBA" id="ARBA00023136"/>
    </source>
</evidence>
<evidence type="ECO:0000259" key="9">
    <source>
        <dbReference type="Pfam" id="PF09976"/>
    </source>
</evidence>
<dbReference type="RefSeq" id="WP_194856273.1">
    <property type="nucleotide sequence ID" value="NZ_ARXR01000018.1"/>
</dbReference>
<dbReference type="EMBL" id="ARXR01000018">
    <property type="protein sequence ID" value="MBF5053608.1"/>
    <property type="molecule type" value="Genomic_DNA"/>
</dbReference>
<evidence type="ECO:0000256" key="7">
    <source>
        <dbReference type="ARBA" id="ARBA00024197"/>
    </source>
</evidence>
<dbReference type="InterPro" id="IPR011990">
    <property type="entry name" value="TPR-like_helical_dom_sf"/>
</dbReference>
<gene>
    <name evidence="10" type="ORF">ISO4_02210</name>
</gene>
<feature type="domain" description="Ancillary SecYEG translocon subunit/Cell division coordinator CpoB TPR" evidence="9">
    <location>
        <begin position="16"/>
        <end position="209"/>
    </location>
</feature>
<proteinExistence type="inferred from homology"/>
<dbReference type="PIRSF" id="PIRSF006170">
    <property type="entry name" value="YfgM"/>
    <property type="match status" value="1"/>
</dbReference>
<evidence type="ECO:0000256" key="2">
    <source>
        <dbReference type="ARBA" id="ARBA00022475"/>
    </source>
</evidence>
<evidence type="ECO:0000313" key="10">
    <source>
        <dbReference type="EMBL" id="MBF5053608.1"/>
    </source>
</evidence>
<dbReference type="Gene3D" id="1.25.40.10">
    <property type="entry name" value="Tetratricopeptide repeat domain"/>
    <property type="match status" value="1"/>
</dbReference>
<protein>
    <recommendedName>
        <fullName evidence="8">Ancillary SecYEG translocon subunit</fullName>
    </recommendedName>
</protein>
<keyword evidence="5" id="KW-0472">Membrane</keyword>
<reference evidence="10 11" key="1">
    <citation type="submission" date="2012-09" db="EMBL/GenBank/DDBJ databases">
        <title>Genome Sequence of alkane-degrading Bacterium Alcanivorax venustensis ISO4.</title>
        <authorList>
            <person name="Lai Q."/>
            <person name="Shao Z."/>
        </authorList>
    </citation>
    <scope>NUCLEOTIDE SEQUENCE [LARGE SCALE GENOMIC DNA]</scope>
    <source>
        <strain evidence="10 11">ISO4</strain>
    </source>
</reference>
<dbReference type="Proteomes" id="UP000644441">
    <property type="component" value="Unassembled WGS sequence"/>
</dbReference>
<dbReference type="InterPro" id="IPR026039">
    <property type="entry name" value="YfgM"/>
</dbReference>
<keyword evidence="3" id="KW-0812">Transmembrane</keyword>
<organism evidence="10 11">
    <name type="scientific">Alloalcanivorax venustensis ISO4</name>
    <dbReference type="NCBI Taxonomy" id="1177184"/>
    <lineage>
        <taxon>Bacteria</taxon>
        <taxon>Pseudomonadati</taxon>
        <taxon>Pseudomonadota</taxon>
        <taxon>Gammaproteobacteria</taxon>
        <taxon>Oceanospirillales</taxon>
        <taxon>Alcanivoracaceae</taxon>
        <taxon>Alloalcanivorax</taxon>
    </lineage>
</organism>
<keyword evidence="11" id="KW-1185">Reference proteome</keyword>
<name>A0ABS0AHK3_9GAMM</name>
<evidence type="ECO:0000256" key="4">
    <source>
        <dbReference type="ARBA" id="ARBA00022989"/>
    </source>
</evidence>